<proteinExistence type="predicted"/>
<dbReference type="EMBL" id="JBHSXS010000004">
    <property type="protein sequence ID" value="MFC6880016.1"/>
    <property type="molecule type" value="Genomic_DNA"/>
</dbReference>
<protein>
    <submittedName>
        <fullName evidence="4">DUF4189 domain-containing protein</fullName>
    </submittedName>
</protein>
<feature type="region of interest" description="Disordered" evidence="1">
    <location>
        <begin position="1"/>
        <end position="51"/>
    </location>
</feature>
<name>A0ABW2CGL1_9ACTN</name>
<keyword evidence="2" id="KW-1133">Transmembrane helix</keyword>
<dbReference type="Proteomes" id="UP001596380">
    <property type="component" value="Unassembled WGS sequence"/>
</dbReference>
<keyword evidence="5" id="KW-1185">Reference proteome</keyword>
<keyword evidence="2" id="KW-0812">Transmembrane</keyword>
<gene>
    <name evidence="4" type="ORF">ACFQKB_09600</name>
</gene>
<organism evidence="4 5">
    <name type="scientific">Actinomadura yumaensis</name>
    <dbReference type="NCBI Taxonomy" id="111807"/>
    <lineage>
        <taxon>Bacteria</taxon>
        <taxon>Bacillati</taxon>
        <taxon>Actinomycetota</taxon>
        <taxon>Actinomycetes</taxon>
        <taxon>Streptosporangiales</taxon>
        <taxon>Thermomonosporaceae</taxon>
        <taxon>Actinomadura</taxon>
    </lineage>
</organism>
<evidence type="ECO:0000313" key="4">
    <source>
        <dbReference type="EMBL" id="MFC6880016.1"/>
    </source>
</evidence>
<comment type="caution">
    <text evidence="4">The sequence shown here is derived from an EMBL/GenBank/DDBJ whole genome shotgun (WGS) entry which is preliminary data.</text>
</comment>
<feature type="compositionally biased region" description="Pro residues" evidence="1">
    <location>
        <begin position="102"/>
        <end position="117"/>
    </location>
</feature>
<reference evidence="5" key="1">
    <citation type="journal article" date="2019" name="Int. J. Syst. Evol. Microbiol.">
        <title>The Global Catalogue of Microorganisms (GCM) 10K type strain sequencing project: providing services to taxonomists for standard genome sequencing and annotation.</title>
        <authorList>
            <consortium name="The Broad Institute Genomics Platform"/>
            <consortium name="The Broad Institute Genome Sequencing Center for Infectious Disease"/>
            <person name="Wu L."/>
            <person name="Ma J."/>
        </authorList>
    </citation>
    <scope>NUCLEOTIDE SEQUENCE [LARGE SCALE GENOMIC DNA]</scope>
    <source>
        <strain evidence="5">JCM 3369</strain>
    </source>
</reference>
<feature type="region of interest" description="Disordered" evidence="1">
    <location>
        <begin position="97"/>
        <end position="122"/>
    </location>
</feature>
<evidence type="ECO:0000256" key="1">
    <source>
        <dbReference type="SAM" id="MobiDB-lite"/>
    </source>
</evidence>
<feature type="transmembrane region" description="Helical" evidence="2">
    <location>
        <begin position="58"/>
        <end position="82"/>
    </location>
</feature>
<dbReference type="RefSeq" id="WP_194252516.1">
    <property type="nucleotide sequence ID" value="NZ_JBHSXS010000004.1"/>
</dbReference>
<dbReference type="InterPro" id="IPR025240">
    <property type="entry name" value="DUF4189"/>
</dbReference>
<evidence type="ECO:0000256" key="2">
    <source>
        <dbReference type="SAM" id="Phobius"/>
    </source>
</evidence>
<sequence length="223" mass="23071">MQPPQPPHGGHPPAYGPPNGPPVPPGPPIPPGPPRPPGPPGWGPPGPPGGRPPNGNPAVVVIVIAAAFVMLLGGVGIVWWWLDSSSKPSRRVVSVPTLSGLPTPPTYSPPSYNPPSYTPTTPSTTYSPPEMNYGAIAVGSNGSFGRAWDYDSPSAARRRALAQCPGSGCKVLTTFVNGCGAVAYNSRTSKYWGGHGDTRAEAQRNAISNAGGGRWVTWVCTTR</sequence>
<feature type="domain" description="DUF4189" evidence="3">
    <location>
        <begin position="133"/>
        <end position="210"/>
    </location>
</feature>
<accession>A0ABW2CGL1</accession>
<evidence type="ECO:0000259" key="3">
    <source>
        <dbReference type="Pfam" id="PF13827"/>
    </source>
</evidence>
<keyword evidence="2" id="KW-0472">Membrane</keyword>
<evidence type="ECO:0000313" key="5">
    <source>
        <dbReference type="Proteomes" id="UP001596380"/>
    </source>
</evidence>
<dbReference type="Pfam" id="PF13827">
    <property type="entry name" value="DUF4189"/>
    <property type="match status" value="1"/>
</dbReference>